<evidence type="ECO:0000256" key="1">
    <source>
        <dbReference type="SAM" id="MobiDB-lite"/>
    </source>
</evidence>
<feature type="non-terminal residue" evidence="2">
    <location>
        <position position="1"/>
    </location>
</feature>
<gene>
    <name evidence="2" type="ORF">BGZ99_007399</name>
</gene>
<dbReference type="AlphaFoldDB" id="A0A9P6UPT8"/>
<dbReference type="EMBL" id="JAAAIP010000530">
    <property type="protein sequence ID" value="KAG0315555.1"/>
    <property type="molecule type" value="Genomic_DNA"/>
</dbReference>
<dbReference type="Proteomes" id="UP000738325">
    <property type="component" value="Unassembled WGS sequence"/>
</dbReference>
<comment type="caution">
    <text evidence="2">The sequence shown here is derived from an EMBL/GenBank/DDBJ whole genome shotgun (WGS) entry which is preliminary data.</text>
</comment>
<evidence type="ECO:0000313" key="3">
    <source>
        <dbReference type="Proteomes" id="UP000738325"/>
    </source>
</evidence>
<keyword evidence="3" id="KW-1185">Reference proteome</keyword>
<proteinExistence type="predicted"/>
<sequence length="175" mass="18923">KDFVSGVLLKVACWVPEPESERVLLVISPGNVSPAPPSLSELFDVGIAVDADFDLASRGEGGGDGDGEVLRDEDCDEGCGCARSRMASQSQSREIVGGGTSVLLKIAICRRSGEDAWTRNRVRGEDGDEGAPPGRGRGRGGVRRTLRKESESEGDFSWDMELNCRVFRRCGYDWL</sequence>
<name>A0A9P6UPT8_9FUNG</name>
<reference evidence="2" key="1">
    <citation type="journal article" date="2020" name="Fungal Divers.">
        <title>Resolving the Mortierellaceae phylogeny through synthesis of multi-gene phylogenetics and phylogenomics.</title>
        <authorList>
            <person name="Vandepol N."/>
            <person name="Liber J."/>
            <person name="Desiro A."/>
            <person name="Na H."/>
            <person name="Kennedy M."/>
            <person name="Barry K."/>
            <person name="Grigoriev I.V."/>
            <person name="Miller A.N."/>
            <person name="O'Donnell K."/>
            <person name="Stajich J.E."/>
            <person name="Bonito G."/>
        </authorList>
    </citation>
    <scope>NUCLEOTIDE SEQUENCE</scope>
    <source>
        <strain evidence="2">REB-010B</strain>
    </source>
</reference>
<accession>A0A9P6UPT8</accession>
<protein>
    <submittedName>
        <fullName evidence="2">Uncharacterized protein</fullName>
    </submittedName>
</protein>
<organism evidence="2 3">
    <name type="scientific">Dissophora globulifera</name>
    <dbReference type="NCBI Taxonomy" id="979702"/>
    <lineage>
        <taxon>Eukaryota</taxon>
        <taxon>Fungi</taxon>
        <taxon>Fungi incertae sedis</taxon>
        <taxon>Mucoromycota</taxon>
        <taxon>Mortierellomycotina</taxon>
        <taxon>Mortierellomycetes</taxon>
        <taxon>Mortierellales</taxon>
        <taxon>Mortierellaceae</taxon>
        <taxon>Dissophora</taxon>
    </lineage>
</organism>
<feature type="region of interest" description="Disordered" evidence="1">
    <location>
        <begin position="120"/>
        <end position="150"/>
    </location>
</feature>
<feature type="compositionally biased region" description="Basic residues" evidence="1">
    <location>
        <begin position="136"/>
        <end position="146"/>
    </location>
</feature>
<evidence type="ECO:0000313" key="2">
    <source>
        <dbReference type="EMBL" id="KAG0315555.1"/>
    </source>
</evidence>